<protein>
    <submittedName>
        <fullName evidence="1">Uncharacterized protein</fullName>
    </submittedName>
</protein>
<reference evidence="1" key="2">
    <citation type="journal article" date="2015" name="Fish Shellfish Immunol.">
        <title>Early steps in the European eel (Anguilla anguilla)-Vibrio vulnificus interaction in the gills: Role of the RtxA13 toxin.</title>
        <authorList>
            <person name="Callol A."/>
            <person name="Pajuelo D."/>
            <person name="Ebbesson L."/>
            <person name="Teles M."/>
            <person name="MacKenzie S."/>
            <person name="Amaro C."/>
        </authorList>
    </citation>
    <scope>NUCLEOTIDE SEQUENCE</scope>
</reference>
<name>A0A0E9VEV3_ANGAN</name>
<dbReference type="EMBL" id="GBXM01032046">
    <property type="protein sequence ID" value="JAH76531.1"/>
    <property type="molecule type" value="Transcribed_RNA"/>
</dbReference>
<proteinExistence type="predicted"/>
<accession>A0A0E9VEV3</accession>
<sequence>MWSWLHWTHTMRQPEKVTAQGWSSLEVLTEVMRTTKIWKYREVCANFHVTQPQ</sequence>
<evidence type="ECO:0000313" key="1">
    <source>
        <dbReference type="EMBL" id="JAH76531.1"/>
    </source>
</evidence>
<organism evidence="1">
    <name type="scientific">Anguilla anguilla</name>
    <name type="common">European freshwater eel</name>
    <name type="synonym">Muraena anguilla</name>
    <dbReference type="NCBI Taxonomy" id="7936"/>
    <lineage>
        <taxon>Eukaryota</taxon>
        <taxon>Metazoa</taxon>
        <taxon>Chordata</taxon>
        <taxon>Craniata</taxon>
        <taxon>Vertebrata</taxon>
        <taxon>Euteleostomi</taxon>
        <taxon>Actinopterygii</taxon>
        <taxon>Neopterygii</taxon>
        <taxon>Teleostei</taxon>
        <taxon>Anguilliformes</taxon>
        <taxon>Anguillidae</taxon>
        <taxon>Anguilla</taxon>
    </lineage>
</organism>
<dbReference type="AlphaFoldDB" id="A0A0E9VEV3"/>
<reference evidence="1" key="1">
    <citation type="submission" date="2014-11" db="EMBL/GenBank/DDBJ databases">
        <authorList>
            <person name="Amaro Gonzalez C."/>
        </authorList>
    </citation>
    <scope>NUCLEOTIDE SEQUENCE</scope>
</reference>